<keyword evidence="10 12" id="KW-1133">Transmembrane helix</keyword>
<dbReference type="PANTHER" id="PTHR37531">
    <property type="entry name" value="HEME EXPORTER PROTEIN D"/>
    <property type="match status" value="1"/>
</dbReference>
<feature type="transmembrane region" description="Helical" evidence="12">
    <location>
        <begin position="20"/>
        <end position="37"/>
    </location>
</feature>
<dbReference type="Proteomes" id="UP000321272">
    <property type="component" value="Chromosome"/>
</dbReference>
<dbReference type="GO" id="GO:0005886">
    <property type="term" value="C:plasma membrane"/>
    <property type="evidence" value="ECO:0007669"/>
    <property type="project" value="UniProtKB-SubCell"/>
</dbReference>
<gene>
    <name evidence="13" type="primary">ccmD</name>
    <name evidence="13" type="ORF">FGL86_01795</name>
</gene>
<proteinExistence type="inferred from homology"/>
<comment type="subcellular location">
    <subcellularLocation>
        <location evidence="2 12">Cell inner membrane</location>
        <topology evidence="2 12">Single-pass membrane protein</topology>
    </subcellularLocation>
</comment>
<evidence type="ECO:0000256" key="7">
    <source>
        <dbReference type="ARBA" id="ARBA00022519"/>
    </source>
</evidence>
<evidence type="ECO:0000256" key="5">
    <source>
        <dbReference type="ARBA" id="ARBA00022448"/>
    </source>
</evidence>
<evidence type="ECO:0000256" key="11">
    <source>
        <dbReference type="ARBA" id="ARBA00023136"/>
    </source>
</evidence>
<dbReference type="InterPro" id="IPR007078">
    <property type="entry name" value="Haem_export_protD_CcmD"/>
</dbReference>
<dbReference type="GO" id="GO:0017004">
    <property type="term" value="P:cytochrome complex assembly"/>
    <property type="evidence" value="ECO:0007669"/>
    <property type="project" value="UniProtKB-KW"/>
</dbReference>
<keyword evidence="6 12" id="KW-1003">Cell membrane</keyword>
<comment type="function">
    <text evidence="1 12">Required for the export of heme to the periplasm for the biogenesis of c-type cytochromes.</text>
</comment>
<keyword evidence="8 12" id="KW-0812">Transmembrane</keyword>
<dbReference type="KEGG" id="paur:FGL86_01795"/>
<name>A0A5B8T1A7_9GAMM</name>
<keyword evidence="11 12" id="KW-0472">Membrane</keyword>
<dbReference type="GO" id="GO:1903607">
    <property type="term" value="P:cytochrome c biosynthetic process"/>
    <property type="evidence" value="ECO:0007669"/>
    <property type="project" value="TreeGrafter"/>
</dbReference>
<evidence type="ECO:0000256" key="2">
    <source>
        <dbReference type="ARBA" id="ARBA00004377"/>
    </source>
</evidence>
<evidence type="ECO:0000313" key="14">
    <source>
        <dbReference type="Proteomes" id="UP000321272"/>
    </source>
</evidence>
<organism evidence="13 14">
    <name type="scientific">Pistricoccus aurantiacus</name>
    <dbReference type="NCBI Taxonomy" id="1883414"/>
    <lineage>
        <taxon>Bacteria</taxon>
        <taxon>Pseudomonadati</taxon>
        <taxon>Pseudomonadota</taxon>
        <taxon>Gammaproteobacteria</taxon>
        <taxon>Oceanospirillales</taxon>
        <taxon>Halomonadaceae</taxon>
        <taxon>Pistricoccus</taxon>
    </lineage>
</organism>
<dbReference type="NCBIfam" id="TIGR03141">
    <property type="entry name" value="cytochro_ccmD"/>
    <property type="match status" value="1"/>
</dbReference>
<evidence type="ECO:0000256" key="6">
    <source>
        <dbReference type="ARBA" id="ARBA00022475"/>
    </source>
</evidence>
<evidence type="ECO:0000256" key="9">
    <source>
        <dbReference type="ARBA" id="ARBA00022748"/>
    </source>
</evidence>
<keyword evidence="7 12" id="KW-0997">Cell inner membrane</keyword>
<comment type="similarity">
    <text evidence="3 12">Belongs to the CcmD/CycX/HelD family.</text>
</comment>
<keyword evidence="14" id="KW-1185">Reference proteome</keyword>
<evidence type="ECO:0000256" key="10">
    <source>
        <dbReference type="ARBA" id="ARBA00022989"/>
    </source>
</evidence>
<evidence type="ECO:0000256" key="12">
    <source>
        <dbReference type="RuleBase" id="RU363101"/>
    </source>
</evidence>
<reference evidence="13 14" key="1">
    <citation type="submission" date="2019-06" db="EMBL/GenBank/DDBJ databases">
        <title>Genome analyses of bacteria isolated from kimchi.</title>
        <authorList>
            <person name="Lee S."/>
            <person name="Ahn S."/>
            <person name="Roh S."/>
        </authorList>
    </citation>
    <scope>NUCLEOTIDE SEQUENCE [LARGE SCALE GENOMIC DNA]</scope>
    <source>
        <strain evidence="13 14">CBA4606</strain>
    </source>
</reference>
<accession>A0A5B8T1A7</accession>
<dbReference type="OrthoDB" id="9815607at2"/>
<evidence type="ECO:0000256" key="1">
    <source>
        <dbReference type="ARBA" id="ARBA00002442"/>
    </source>
</evidence>
<keyword evidence="5 12" id="KW-0813">Transport</keyword>
<evidence type="ECO:0000313" key="13">
    <source>
        <dbReference type="EMBL" id="QEA40780.1"/>
    </source>
</evidence>
<evidence type="ECO:0000256" key="3">
    <source>
        <dbReference type="ARBA" id="ARBA00008741"/>
    </source>
</evidence>
<sequence>MAFDSFAAFLHMGGHAPYVWSAWGITAALLLGSVLLARQERRHLLRELERRERRDARHVGRNDEQ</sequence>
<evidence type="ECO:0000256" key="8">
    <source>
        <dbReference type="ARBA" id="ARBA00022692"/>
    </source>
</evidence>
<dbReference type="InterPro" id="IPR052075">
    <property type="entry name" value="Heme_exporter_D"/>
</dbReference>
<dbReference type="Pfam" id="PF04995">
    <property type="entry name" value="CcmD"/>
    <property type="match status" value="1"/>
</dbReference>
<protein>
    <recommendedName>
        <fullName evidence="4 12">Heme exporter protein D</fullName>
    </recommendedName>
</protein>
<dbReference type="PANTHER" id="PTHR37531:SF1">
    <property type="entry name" value="HEME EXPORTER PROTEIN D"/>
    <property type="match status" value="1"/>
</dbReference>
<dbReference type="EMBL" id="CP042382">
    <property type="protein sequence ID" value="QEA40780.1"/>
    <property type="molecule type" value="Genomic_DNA"/>
</dbReference>
<dbReference type="AlphaFoldDB" id="A0A5B8T1A7"/>
<evidence type="ECO:0000256" key="4">
    <source>
        <dbReference type="ARBA" id="ARBA00016461"/>
    </source>
</evidence>
<keyword evidence="9 12" id="KW-0201">Cytochrome c-type biogenesis</keyword>
<dbReference type="GO" id="GO:0015886">
    <property type="term" value="P:heme transport"/>
    <property type="evidence" value="ECO:0007669"/>
    <property type="project" value="InterPro"/>
</dbReference>